<dbReference type="SMART" id="SM00228">
    <property type="entry name" value="PDZ"/>
    <property type="match status" value="2"/>
</dbReference>
<dbReference type="AlphaFoldDB" id="A7SFK1"/>
<dbReference type="InterPro" id="IPR036034">
    <property type="entry name" value="PDZ_sf"/>
</dbReference>
<dbReference type="Gene3D" id="2.30.42.10">
    <property type="match status" value="2"/>
</dbReference>
<dbReference type="STRING" id="45351.A7SFK1"/>
<evidence type="ECO:0000313" key="3">
    <source>
        <dbReference type="Proteomes" id="UP000001593"/>
    </source>
</evidence>
<dbReference type="EMBL" id="DS469645">
    <property type="protein sequence ID" value="EDO37479.1"/>
    <property type="molecule type" value="Genomic_DNA"/>
</dbReference>
<feature type="domain" description="PDZ" evidence="1">
    <location>
        <begin position="1"/>
        <end position="82"/>
    </location>
</feature>
<dbReference type="PANTHER" id="PTHR19964">
    <property type="entry name" value="MULTIPLE PDZ DOMAIN PROTEIN"/>
    <property type="match status" value="1"/>
</dbReference>
<dbReference type="Proteomes" id="UP000001593">
    <property type="component" value="Unassembled WGS sequence"/>
</dbReference>
<name>A7SFK1_NEMVE</name>
<proteinExistence type="predicted"/>
<dbReference type="eggNOG" id="KOG3528">
    <property type="taxonomic scope" value="Eukaryota"/>
</dbReference>
<feature type="domain" description="PDZ" evidence="1">
    <location>
        <begin position="121"/>
        <end position="205"/>
    </location>
</feature>
<sequence>MIKPSNGYLGLVLVGGADSPLKNHYVSDILPNSCASKCDCVRIGDELLEVNGHKLSGRTHADALTIFRSLPSVIKLVVFRNKDGNKTLLGSLRKPPEDVANRPEGDPNITGRYITERKTITTEVVKDNSTGEWGFIIGGGMCSPYGNLPIHILDIQNPGISGVLRKGDEIIDFNGDNFEDVTYLEADRVIRQYEGTKARLIIKRKHVTRNRLQMANTFGNVWSAHARGTKISRARPGSFYY</sequence>
<dbReference type="SUPFAM" id="SSF50156">
    <property type="entry name" value="PDZ domain-like"/>
    <property type="match status" value="2"/>
</dbReference>
<dbReference type="InterPro" id="IPR051342">
    <property type="entry name" value="PDZ_scaffold"/>
</dbReference>
<evidence type="ECO:0000313" key="2">
    <source>
        <dbReference type="EMBL" id="EDO37479.1"/>
    </source>
</evidence>
<dbReference type="PANTHER" id="PTHR19964:SF92">
    <property type="entry name" value="PATJ HOMOLOG"/>
    <property type="match status" value="1"/>
</dbReference>
<reference evidence="2 3" key="1">
    <citation type="journal article" date="2007" name="Science">
        <title>Sea anemone genome reveals ancestral eumetazoan gene repertoire and genomic organization.</title>
        <authorList>
            <person name="Putnam N.H."/>
            <person name="Srivastava M."/>
            <person name="Hellsten U."/>
            <person name="Dirks B."/>
            <person name="Chapman J."/>
            <person name="Salamov A."/>
            <person name="Terry A."/>
            <person name="Shapiro H."/>
            <person name="Lindquist E."/>
            <person name="Kapitonov V.V."/>
            <person name="Jurka J."/>
            <person name="Genikhovich G."/>
            <person name="Grigoriev I.V."/>
            <person name="Lucas S.M."/>
            <person name="Steele R.E."/>
            <person name="Finnerty J.R."/>
            <person name="Technau U."/>
            <person name="Martindale M.Q."/>
            <person name="Rokhsar D.S."/>
        </authorList>
    </citation>
    <scope>NUCLEOTIDE SEQUENCE [LARGE SCALE GENOMIC DNA]</scope>
    <source>
        <strain evidence="3">CH2 X CH6</strain>
    </source>
</reference>
<protein>
    <recommendedName>
        <fullName evidence="1">PDZ domain-containing protein</fullName>
    </recommendedName>
</protein>
<dbReference type="PhylomeDB" id="A7SFK1"/>
<dbReference type="HOGENOM" id="CLU_1152902_0_0_1"/>
<dbReference type="InParanoid" id="A7SFK1"/>
<dbReference type="PROSITE" id="PS50106">
    <property type="entry name" value="PDZ"/>
    <property type="match status" value="2"/>
</dbReference>
<dbReference type="Pfam" id="PF00595">
    <property type="entry name" value="PDZ"/>
    <property type="match status" value="1"/>
</dbReference>
<organism evidence="2 3">
    <name type="scientific">Nematostella vectensis</name>
    <name type="common">Starlet sea anemone</name>
    <dbReference type="NCBI Taxonomy" id="45351"/>
    <lineage>
        <taxon>Eukaryota</taxon>
        <taxon>Metazoa</taxon>
        <taxon>Cnidaria</taxon>
        <taxon>Anthozoa</taxon>
        <taxon>Hexacorallia</taxon>
        <taxon>Actiniaria</taxon>
        <taxon>Edwardsiidae</taxon>
        <taxon>Nematostella</taxon>
    </lineage>
</organism>
<keyword evidence="3" id="KW-1185">Reference proteome</keyword>
<accession>A7SFK1</accession>
<dbReference type="InterPro" id="IPR001478">
    <property type="entry name" value="PDZ"/>
</dbReference>
<evidence type="ECO:0000259" key="1">
    <source>
        <dbReference type="PROSITE" id="PS50106"/>
    </source>
</evidence>
<gene>
    <name evidence="2" type="ORF">NEMVEDRAFT_v1g170051</name>
</gene>
<dbReference type="CDD" id="cd00136">
    <property type="entry name" value="PDZ_canonical"/>
    <property type="match status" value="1"/>
</dbReference>